<accession>A0A9N9X599</accession>
<keyword evidence="6" id="KW-0175">Coiled coil</keyword>
<keyword evidence="9" id="KW-1185">Reference proteome</keyword>
<dbReference type="Proteomes" id="UP001153709">
    <property type="component" value="Chromosome 1"/>
</dbReference>
<dbReference type="SMART" id="SM00980">
    <property type="entry name" value="THAP"/>
    <property type="match status" value="1"/>
</dbReference>
<dbReference type="SMART" id="SM00868">
    <property type="entry name" value="zf-AD"/>
    <property type="match status" value="1"/>
</dbReference>
<evidence type="ECO:0000256" key="6">
    <source>
        <dbReference type="SAM" id="Coils"/>
    </source>
</evidence>
<keyword evidence="3" id="KW-0862">Zinc</keyword>
<evidence type="ECO:0000313" key="8">
    <source>
        <dbReference type="EMBL" id="CAG9827867.1"/>
    </source>
</evidence>
<evidence type="ECO:0000256" key="1">
    <source>
        <dbReference type="ARBA" id="ARBA00022723"/>
    </source>
</evidence>
<evidence type="ECO:0000259" key="7">
    <source>
        <dbReference type="PROSITE" id="PS50950"/>
    </source>
</evidence>
<dbReference type="PANTHER" id="PTHR46927">
    <property type="entry name" value="AGAP005574-PA"/>
    <property type="match status" value="1"/>
</dbReference>
<protein>
    <recommendedName>
        <fullName evidence="7">THAP-type domain-containing protein</fullName>
    </recommendedName>
</protein>
<evidence type="ECO:0000313" key="9">
    <source>
        <dbReference type="Proteomes" id="UP001153709"/>
    </source>
</evidence>
<evidence type="ECO:0000256" key="5">
    <source>
        <dbReference type="PROSITE-ProRule" id="PRU00309"/>
    </source>
</evidence>
<dbReference type="SMART" id="SM00692">
    <property type="entry name" value="DM3"/>
    <property type="match status" value="1"/>
</dbReference>
<dbReference type="PROSITE" id="PS50950">
    <property type="entry name" value="ZF_THAP"/>
    <property type="match status" value="1"/>
</dbReference>
<feature type="coiled-coil region" evidence="6">
    <location>
        <begin position="360"/>
        <end position="387"/>
    </location>
</feature>
<keyword evidence="2 5" id="KW-0863">Zinc-finger</keyword>
<dbReference type="PANTHER" id="PTHR46927:SF3">
    <property type="entry name" value="THAP-TYPE DOMAIN-CONTAINING PROTEIN"/>
    <property type="match status" value="1"/>
</dbReference>
<dbReference type="InterPro" id="IPR006612">
    <property type="entry name" value="THAP_Znf"/>
</dbReference>
<dbReference type="SUPFAM" id="SSF57716">
    <property type="entry name" value="Glucocorticoid receptor-like (DNA-binding domain)"/>
    <property type="match status" value="1"/>
</dbReference>
<sequence length="830" mass="94283">MRCAVFGCSSDNQTTKRVDKSVSFYGFPKDSVVEKQWVIACCREGKFNTKTSRICSKHFKPESFERNLQQELLQYESKKGPKLKRDAVPSLYLPRSKSLSINQLKREERFTKRESKKFVEQILTQSSSTAAEPGGDLVYQELKTDITETTKSVGPGSHKRQLKPTAIPSVYRAYPEYYQPKPKKLKKISDVQKEEEENVQPFNTLLKSKSVDTAITTQEVLIGNTINTSVEDQEMERNLNLISKLKQINSNIEIEIEPNVPERRSYKPQPVKAVVLKDLSIPIIKLDALEECCNRLTQENKNLKEKFKTLQKQSAVLPSLIDNTGSNNEEYRKMSKSNLLKVPVASVTMQTAPTALPERCDSLRKKIKVLQQTIRRKNQKITELVKLVSILQKQGTIDASLKDLIQDTSDEDQEIERNLDLISKLSRDNSNIEIEIEPNTPEHRSYKPRPLKALVLNGLNAPIIQSDALEGHCNRLSQENKDLKEKLKTLHKQNAGLLSLMDNTGTNRQRNDIIDLRDIKDLCRTCLLKSKNLTHINDKITLPSAQATCLLKSNNLTHIYDTMTLPSAQATEIVISKVLESILSTPLAVSDNVPTQICETCKNQIIFIATIRYAFEKANSFLQLHSTGHLEKQTINEQNTIERDNTDINNFLECKVEEDLYEETSNDLQGSEEINWEFVDCIKEDLVSDDDPLESDPSIMCVSKVEPPLLQTDISIGEAPNRPNSPRYSKTSRISHTCPICYKDLTLADFLLHIRGHKALKKYLGGPKYICQTKYQASPITDKGLLGGEGEILHICYVCQKKLKATEYFVHLNLPPCSRVFKKQNSYCHI</sequence>
<dbReference type="Gene3D" id="6.20.210.20">
    <property type="entry name" value="THAP domain"/>
    <property type="match status" value="1"/>
</dbReference>
<dbReference type="AlphaFoldDB" id="A0A9N9X599"/>
<dbReference type="InterPro" id="IPR038441">
    <property type="entry name" value="THAP_Znf_sf"/>
</dbReference>
<dbReference type="OrthoDB" id="6611136at2759"/>
<dbReference type="Pfam" id="PF05485">
    <property type="entry name" value="THAP"/>
    <property type="match status" value="1"/>
</dbReference>
<evidence type="ECO:0000256" key="3">
    <source>
        <dbReference type="ARBA" id="ARBA00022833"/>
    </source>
</evidence>
<evidence type="ECO:0000256" key="2">
    <source>
        <dbReference type="ARBA" id="ARBA00022771"/>
    </source>
</evidence>
<gene>
    <name evidence="8" type="ORF">DIABBA_LOCUS1831</name>
</gene>
<proteinExistence type="predicted"/>
<name>A0A9N9X599_DIABA</name>
<dbReference type="GO" id="GO:0008270">
    <property type="term" value="F:zinc ion binding"/>
    <property type="evidence" value="ECO:0007669"/>
    <property type="project" value="UniProtKB-KW"/>
</dbReference>
<feature type="coiled-coil region" evidence="6">
    <location>
        <begin position="466"/>
        <end position="500"/>
    </location>
</feature>
<dbReference type="GO" id="GO:0005634">
    <property type="term" value="C:nucleus"/>
    <property type="evidence" value="ECO:0007669"/>
    <property type="project" value="InterPro"/>
</dbReference>
<dbReference type="GO" id="GO:0003677">
    <property type="term" value="F:DNA binding"/>
    <property type="evidence" value="ECO:0007669"/>
    <property type="project" value="UniProtKB-UniRule"/>
</dbReference>
<feature type="coiled-coil region" evidence="6">
    <location>
        <begin position="286"/>
        <end position="313"/>
    </location>
</feature>
<dbReference type="EMBL" id="OU898276">
    <property type="protein sequence ID" value="CAG9827867.1"/>
    <property type="molecule type" value="Genomic_DNA"/>
</dbReference>
<keyword evidence="4 5" id="KW-0238">DNA-binding</keyword>
<feature type="domain" description="THAP-type" evidence="7">
    <location>
        <begin position="1"/>
        <end position="92"/>
    </location>
</feature>
<evidence type="ECO:0000256" key="4">
    <source>
        <dbReference type="ARBA" id="ARBA00023125"/>
    </source>
</evidence>
<dbReference type="InterPro" id="IPR052224">
    <property type="entry name" value="THAP_domain_protein"/>
</dbReference>
<keyword evidence="1" id="KW-0479">Metal-binding</keyword>
<organism evidence="8 9">
    <name type="scientific">Diabrotica balteata</name>
    <name type="common">Banded cucumber beetle</name>
    <dbReference type="NCBI Taxonomy" id="107213"/>
    <lineage>
        <taxon>Eukaryota</taxon>
        <taxon>Metazoa</taxon>
        <taxon>Ecdysozoa</taxon>
        <taxon>Arthropoda</taxon>
        <taxon>Hexapoda</taxon>
        <taxon>Insecta</taxon>
        <taxon>Pterygota</taxon>
        <taxon>Neoptera</taxon>
        <taxon>Endopterygota</taxon>
        <taxon>Coleoptera</taxon>
        <taxon>Polyphaga</taxon>
        <taxon>Cucujiformia</taxon>
        <taxon>Chrysomeloidea</taxon>
        <taxon>Chrysomelidae</taxon>
        <taxon>Galerucinae</taxon>
        <taxon>Diabroticina</taxon>
        <taxon>Diabroticites</taxon>
        <taxon>Diabrotica</taxon>
    </lineage>
</organism>
<dbReference type="InterPro" id="IPR012934">
    <property type="entry name" value="Znf_AD"/>
</dbReference>
<reference evidence="8" key="1">
    <citation type="submission" date="2022-01" db="EMBL/GenBank/DDBJ databases">
        <authorList>
            <person name="King R."/>
        </authorList>
    </citation>
    <scope>NUCLEOTIDE SEQUENCE</scope>
</reference>